<dbReference type="InterPro" id="IPR041667">
    <property type="entry name" value="Cupin_8"/>
</dbReference>
<dbReference type="SMART" id="SM00558">
    <property type="entry name" value="JmjC"/>
    <property type="match status" value="1"/>
</dbReference>
<evidence type="ECO:0000259" key="1">
    <source>
        <dbReference type="PROSITE" id="PS51184"/>
    </source>
</evidence>
<organism evidence="2 3">
    <name type="scientific">Bradyrhizobium symbiodeficiens</name>
    <dbReference type="NCBI Taxonomy" id="1404367"/>
    <lineage>
        <taxon>Bacteria</taxon>
        <taxon>Pseudomonadati</taxon>
        <taxon>Pseudomonadota</taxon>
        <taxon>Alphaproteobacteria</taxon>
        <taxon>Hyphomicrobiales</taxon>
        <taxon>Nitrobacteraceae</taxon>
        <taxon>Bradyrhizobium</taxon>
    </lineage>
</organism>
<dbReference type="PROSITE" id="PS51184">
    <property type="entry name" value="JMJC"/>
    <property type="match status" value="1"/>
</dbReference>
<dbReference type="Gene3D" id="2.60.120.650">
    <property type="entry name" value="Cupin"/>
    <property type="match status" value="1"/>
</dbReference>
<dbReference type="SUPFAM" id="SSF51197">
    <property type="entry name" value="Clavaminate synthase-like"/>
    <property type="match status" value="1"/>
</dbReference>
<dbReference type="RefSeq" id="WP_166466841.1">
    <property type="nucleotide sequence ID" value="NZ_CP050066.2"/>
</dbReference>
<dbReference type="EMBL" id="CP050066">
    <property type="protein sequence ID" value="QIP05501.1"/>
    <property type="molecule type" value="Genomic_DNA"/>
</dbReference>
<reference evidence="2 3" key="1">
    <citation type="journal article" date="2020" name="Int. J. Syst. Evol. Microbiol.">
        <title>Description and complete genome sequences of Bradyrhizobium symbiodeficiens sp. nov., a non-symbiotic bacterium associated with legumes native to Canada.</title>
        <authorList>
            <person name="Bromfield E.S.P."/>
            <person name="Cloutier S."/>
            <person name="Nguyen H.D.T."/>
        </authorList>
    </citation>
    <scope>NUCLEOTIDE SEQUENCE [LARGE SCALE GENOMIC DNA]</scope>
    <source>
        <strain evidence="2 3">101S1MB</strain>
    </source>
</reference>
<dbReference type="AlphaFoldDB" id="A0A6G8ZZ71"/>
<evidence type="ECO:0000313" key="2">
    <source>
        <dbReference type="EMBL" id="QIP05501.1"/>
    </source>
</evidence>
<evidence type="ECO:0000313" key="3">
    <source>
        <dbReference type="Proteomes" id="UP000500895"/>
    </source>
</evidence>
<protein>
    <submittedName>
        <fullName evidence="2">Cupin-like domain-containing protein</fullName>
    </submittedName>
</protein>
<dbReference type="PANTHER" id="PTHR12461:SF105">
    <property type="entry name" value="HYPOXIA-INDUCIBLE FACTOR 1-ALPHA INHIBITOR"/>
    <property type="match status" value="1"/>
</dbReference>
<dbReference type="Proteomes" id="UP000500895">
    <property type="component" value="Chromosome"/>
</dbReference>
<dbReference type="InterPro" id="IPR003347">
    <property type="entry name" value="JmjC_dom"/>
</dbReference>
<gene>
    <name evidence="2" type="ORF">HAV00_04200</name>
</gene>
<feature type="domain" description="JmjC" evidence="1">
    <location>
        <begin position="107"/>
        <end position="279"/>
    </location>
</feature>
<proteinExistence type="predicted"/>
<sequence>MNYQPVNVRSGPTFSQEIDRHEWTQLGCERYVREYVNPLKPVIVTGALDHWAASNKWTFEFFKTCYGDLLLKVDGRELSMAQLIDEVIASTPEAPAPYLRNYLVKNLPASLQADISPMPSCTRPNWLEHPLMSARAPMTYTELYIGGKGAKFPVLHYDGLHTHAFLMQIQGVKEYIGFAPDQTQYVYVRGDPAKARTTQAREQPNISEISDIDNWDQNRFSLFGNAKGIRFTLHPGETLFMPSGWWHTARILSPSITISINGANAANWSDFRQDFSRYYMAGRKLPIWAVNTYLLFVGKWLDLFATL</sequence>
<name>A0A6G8ZZ71_9BRAD</name>
<accession>A0A6G8ZZ71</accession>
<dbReference type="PANTHER" id="PTHR12461">
    <property type="entry name" value="HYPOXIA-INDUCIBLE FACTOR 1 ALPHA INHIBITOR-RELATED"/>
    <property type="match status" value="1"/>
</dbReference>
<dbReference type="Pfam" id="PF13621">
    <property type="entry name" value="Cupin_8"/>
    <property type="match status" value="1"/>
</dbReference>